<keyword evidence="1" id="KW-0411">Iron-sulfur</keyword>
<dbReference type="EMBL" id="JASNWA010000007">
    <property type="protein sequence ID" value="KAK3172401.1"/>
    <property type="molecule type" value="Genomic_DNA"/>
</dbReference>
<dbReference type="Proteomes" id="UP001276659">
    <property type="component" value="Unassembled WGS sequence"/>
</dbReference>
<dbReference type="InterPro" id="IPR003739">
    <property type="entry name" value="Lys_aminomutase/Glu_NH3_mut"/>
</dbReference>
<name>A0AAD9Z7K4_9LECA</name>
<dbReference type="AlphaFoldDB" id="A0AAD9Z7K4"/>
<dbReference type="GO" id="GO:0051539">
    <property type="term" value="F:4 iron, 4 sulfur cluster binding"/>
    <property type="evidence" value="ECO:0007669"/>
    <property type="project" value="UniProtKB-KW"/>
</dbReference>
<proteinExistence type="predicted"/>
<gene>
    <name evidence="2" type="ORF">OEA41_005722</name>
</gene>
<keyword evidence="3" id="KW-1185">Reference proteome</keyword>
<accession>A0AAD9Z7K4</accession>
<comment type="caution">
    <text evidence="2">The sequence shown here is derived from an EMBL/GenBank/DDBJ whole genome shotgun (WGS) entry which is preliminary data.</text>
</comment>
<organism evidence="2 3">
    <name type="scientific">Lepraria neglecta</name>
    <dbReference type="NCBI Taxonomy" id="209136"/>
    <lineage>
        <taxon>Eukaryota</taxon>
        <taxon>Fungi</taxon>
        <taxon>Dikarya</taxon>
        <taxon>Ascomycota</taxon>
        <taxon>Pezizomycotina</taxon>
        <taxon>Lecanoromycetes</taxon>
        <taxon>OSLEUM clade</taxon>
        <taxon>Lecanoromycetidae</taxon>
        <taxon>Lecanorales</taxon>
        <taxon>Lecanorineae</taxon>
        <taxon>Stereocaulaceae</taxon>
        <taxon>Lepraria</taxon>
    </lineage>
</organism>
<dbReference type="Gene3D" id="3.20.20.70">
    <property type="entry name" value="Aldolase class I"/>
    <property type="match status" value="1"/>
</dbReference>
<evidence type="ECO:0000256" key="1">
    <source>
        <dbReference type="ARBA" id="ARBA00022485"/>
    </source>
</evidence>
<evidence type="ECO:0000313" key="3">
    <source>
        <dbReference type="Proteomes" id="UP001276659"/>
    </source>
</evidence>
<keyword evidence="1" id="KW-0479">Metal-binding</keyword>
<keyword evidence="1" id="KW-0004">4Fe-4S</keyword>
<reference evidence="2" key="1">
    <citation type="submission" date="2022-11" db="EMBL/GenBank/DDBJ databases">
        <title>Chromosomal genome sequence assembly and mating type (MAT) locus characterization of the leprose asexual lichenized fungus Lepraria neglecta (Nyl.) Erichsen.</title>
        <authorList>
            <person name="Allen J.L."/>
            <person name="Pfeffer B."/>
        </authorList>
    </citation>
    <scope>NUCLEOTIDE SEQUENCE</scope>
    <source>
        <strain evidence="2">Allen 5258</strain>
    </source>
</reference>
<evidence type="ECO:0000313" key="2">
    <source>
        <dbReference type="EMBL" id="KAK3172401.1"/>
    </source>
</evidence>
<keyword evidence="1" id="KW-0408">Iron</keyword>
<dbReference type="InterPro" id="IPR013785">
    <property type="entry name" value="Aldolase_TIM"/>
</dbReference>
<dbReference type="PANTHER" id="PTHR30538:SF0">
    <property type="entry name" value="L-LYSINE 2,3-AMINOMUTASE AQ_1632-RELATED"/>
    <property type="match status" value="1"/>
</dbReference>
<dbReference type="PANTHER" id="PTHR30538">
    <property type="entry name" value="LYSINE 2,3-AMINOMUTASE-RELATED"/>
    <property type="match status" value="1"/>
</dbReference>
<protein>
    <submittedName>
        <fullName evidence="2">Uncharacterized protein</fullName>
    </submittedName>
</protein>
<sequence>MNIQPYYVYQGDMVRGVEDLRTPLREILDLECQIRGTIAGFMTPQFVVDLPGGGGKRLAASFQSYDEKTGISKFAAPGVKGTEQIFEYYDPLKSLGTESAISAHESYPK</sequence>